<evidence type="ECO:0000256" key="1">
    <source>
        <dbReference type="ARBA" id="ARBA00022603"/>
    </source>
</evidence>
<name>A4JU39_BURVG</name>
<organism evidence="6 7">
    <name type="scientific">Burkholderia vietnamiensis (strain G4 / LMG 22486)</name>
    <name type="common">Burkholderia cepacia (strain R1808)</name>
    <dbReference type="NCBI Taxonomy" id="269482"/>
    <lineage>
        <taxon>Bacteria</taxon>
        <taxon>Pseudomonadati</taxon>
        <taxon>Pseudomonadota</taxon>
        <taxon>Betaproteobacteria</taxon>
        <taxon>Burkholderiales</taxon>
        <taxon>Burkholderiaceae</taxon>
        <taxon>Burkholderia</taxon>
        <taxon>Burkholderia cepacia complex</taxon>
    </lineage>
</organism>
<keyword evidence="6" id="KW-0614">Plasmid</keyword>
<dbReference type="PRINTS" id="PR00508">
    <property type="entry name" value="S21N4MTFRASE"/>
</dbReference>
<evidence type="ECO:0000259" key="4">
    <source>
        <dbReference type="Pfam" id="PF01555"/>
    </source>
</evidence>
<dbReference type="EMBL" id="CP000617">
    <property type="protein sequence ID" value="ABO59792.1"/>
    <property type="molecule type" value="Genomic_DNA"/>
</dbReference>
<gene>
    <name evidence="6" type="ordered locus">Bcep1808_6905</name>
</gene>
<dbReference type="REBASE" id="14970">
    <property type="entry name" value="M.BviG4ORF6905P"/>
</dbReference>
<dbReference type="HOGENOM" id="CLU_024927_1_1_4"/>
<dbReference type="SUPFAM" id="SSF53335">
    <property type="entry name" value="S-adenosyl-L-methionine-dependent methyltransferases"/>
    <property type="match status" value="1"/>
</dbReference>
<reference evidence="6 7" key="1">
    <citation type="submission" date="2007-03" db="EMBL/GenBank/DDBJ databases">
        <title>Complete sequence of plasmid pBVIE01 of Burkholderia vietnamiensis G4.</title>
        <authorList>
            <consortium name="US DOE Joint Genome Institute"/>
            <person name="Copeland A."/>
            <person name="Lucas S."/>
            <person name="Lapidus A."/>
            <person name="Barry K."/>
            <person name="Detter J.C."/>
            <person name="Glavina del Rio T."/>
            <person name="Hammon N."/>
            <person name="Israni S."/>
            <person name="Dalin E."/>
            <person name="Tice H."/>
            <person name="Pitluck S."/>
            <person name="Chain P."/>
            <person name="Malfatti S."/>
            <person name="Shin M."/>
            <person name="Vergez L."/>
            <person name="Schmutz J."/>
            <person name="Larimer F."/>
            <person name="Land M."/>
            <person name="Hauser L."/>
            <person name="Kyrpides N."/>
            <person name="Tiedje J."/>
            <person name="Richardson P."/>
        </authorList>
    </citation>
    <scope>NUCLEOTIDE SEQUENCE [LARGE SCALE GENOMIC DNA]</scope>
    <source>
        <strain evidence="7">G4 / LMG 22486</strain>
        <plasmid evidence="6 7">pBVIE01</plasmid>
    </source>
</reference>
<feature type="domain" description="Restriction system protein Mrr-like N-terminal" evidence="5">
    <location>
        <begin position="6"/>
        <end position="93"/>
    </location>
</feature>
<comment type="similarity">
    <text evidence="3">Belongs to the N(4)/N(6)-methyltransferase family.</text>
</comment>
<dbReference type="AlphaFoldDB" id="A4JU39"/>
<dbReference type="GO" id="GO:0008170">
    <property type="term" value="F:N-methyltransferase activity"/>
    <property type="evidence" value="ECO:0007669"/>
    <property type="project" value="InterPro"/>
</dbReference>
<dbReference type="InterPro" id="IPR029063">
    <property type="entry name" value="SAM-dependent_MTases_sf"/>
</dbReference>
<keyword evidence="2" id="KW-0808">Transferase</keyword>
<dbReference type="GO" id="GO:0003677">
    <property type="term" value="F:DNA binding"/>
    <property type="evidence" value="ECO:0007669"/>
    <property type="project" value="InterPro"/>
</dbReference>
<dbReference type="KEGG" id="bvi:Bcep1808_6905"/>
<evidence type="ECO:0000313" key="6">
    <source>
        <dbReference type="EMBL" id="ABO59792.1"/>
    </source>
</evidence>
<sequence>MLHTQQQIVLPLLNAMDDNGGRSRTADLYDAVATKCGISEEAREATVRVGRQNVNVYKRSVRWAQQRARLQNLITPVGTGEWELTGKGKDALRRAAPGIVITIFTTEMGTALFGNSEEAVGYLDDGSIQSIICSPPYPLLREKQYGNKHVNEYLDWLLRIAEQWPKKLTADGSVVINLGDVWTAGEPYMSLYQERLLIRLEDELGWKLCQRYAWHNPAKMPAPAEWVTIRRVRVKPSLEQIYWLAPNGEPYADNRNVLVPYSEAMRSRIAAGGETGGTRPSGHQLAAGAFDVDNGGAIPSSLLVAANTSSNSDYIRKCREQGLPVHPARFPADLPRHFLALTTREGDTCLDPFGGSLETGAVAEEMGRHWIGIDCNLEYLYGGANRFPNARMTRSSIDSYRPAGDLFSA</sequence>
<accession>A4JU39</accession>
<dbReference type="Proteomes" id="UP000002287">
    <property type="component" value="Plasmid pBVIE01"/>
</dbReference>
<dbReference type="InterPro" id="IPR025745">
    <property type="entry name" value="Mrr-like_N_dom"/>
</dbReference>
<evidence type="ECO:0000256" key="3">
    <source>
        <dbReference type="RuleBase" id="RU362026"/>
    </source>
</evidence>
<keyword evidence="1 6" id="KW-0489">Methyltransferase</keyword>
<dbReference type="EC" id="2.1.1.-" evidence="3"/>
<feature type="domain" description="DNA methylase N-4/N-6" evidence="4">
    <location>
        <begin position="128"/>
        <end position="381"/>
    </location>
</feature>
<protein>
    <recommendedName>
        <fullName evidence="3">Methyltransferase</fullName>
        <ecNumber evidence="3">2.1.1.-</ecNumber>
    </recommendedName>
</protein>
<dbReference type="Pfam" id="PF14338">
    <property type="entry name" value="Mrr_N"/>
    <property type="match status" value="1"/>
</dbReference>
<evidence type="ECO:0000256" key="2">
    <source>
        <dbReference type="ARBA" id="ARBA00022679"/>
    </source>
</evidence>
<dbReference type="InterPro" id="IPR001091">
    <property type="entry name" value="RM_Methyltransferase"/>
</dbReference>
<dbReference type="InterPro" id="IPR002941">
    <property type="entry name" value="DNA_methylase_N4/N6"/>
</dbReference>
<dbReference type="Gene3D" id="3.40.50.150">
    <property type="entry name" value="Vaccinia Virus protein VP39"/>
    <property type="match status" value="1"/>
</dbReference>
<evidence type="ECO:0000259" key="5">
    <source>
        <dbReference type="Pfam" id="PF14338"/>
    </source>
</evidence>
<proteinExistence type="inferred from homology"/>
<dbReference type="Pfam" id="PF01555">
    <property type="entry name" value="N6_N4_Mtase"/>
    <property type="match status" value="1"/>
</dbReference>
<evidence type="ECO:0000313" key="7">
    <source>
        <dbReference type="Proteomes" id="UP000002287"/>
    </source>
</evidence>
<dbReference type="GO" id="GO:0032259">
    <property type="term" value="P:methylation"/>
    <property type="evidence" value="ECO:0007669"/>
    <property type="project" value="UniProtKB-KW"/>
</dbReference>
<geneLocation type="plasmid" evidence="6 7">
    <name>pBVIE01</name>
</geneLocation>